<keyword evidence="2" id="KW-0472">Membrane</keyword>
<feature type="domain" description="Peptidase M56" evidence="3">
    <location>
        <begin position="12"/>
        <end position="312"/>
    </location>
</feature>
<evidence type="ECO:0000256" key="2">
    <source>
        <dbReference type="SAM" id="Phobius"/>
    </source>
</evidence>
<proteinExistence type="predicted"/>
<feature type="transmembrane region" description="Helical" evidence="2">
    <location>
        <begin position="121"/>
        <end position="141"/>
    </location>
</feature>
<sequence length="545" mass="59811">MGNALILTIAVLSVTGTVLFGALRLMEPLTEKMFDGRWHYRVRKVVLLFLLLPIGVLGGSVYLRFIEPNGPAAAGVPRQPPAISSADAGTESRIWTAAPGSAPTLTDDDGSSDFRVWFQEAGLWVTTAWLLGFAAAGGRWAAAYWRFRARLCRTNLPVEGRELEIFASVMREMGIKGSVLLQSNDGVHTPMLVGMPRTVLILPEIDLDERELRLIFRHELIHYKRHDLFIKALALLANAIHWFNPAVYGLRKDLDRYMEISCDERVVGGMSESERRFYGETILNVLERAANQRAGIFTGFSDNAAWMKSRLIHILKATRKNRRSAVLSAILAVMVMVSGVVIATAVHAEMGPASAIGPEPKLEISTGTASSVVFFTGIGSMEGTSYGVDETSSAAGETSMPGKGPKVKEAGNPHLVKLDRKLNEFSDAVIYGIYKQQGIPYTDTVYFELADGAFTFTGQENIPLSSRCGSEISSYMAKVYASSSILDLASYDQLEDKRTDIDKLVLETLNKNDSDPAAIRDEIIDTLADRLELPADLLTVEISRI</sequence>
<organism evidence="4 5">
    <name type="scientific">Paenibacillus macerans</name>
    <name type="common">Bacillus macerans</name>
    <dbReference type="NCBI Taxonomy" id="44252"/>
    <lineage>
        <taxon>Bacteria</taxon>
        <taxon>Bacillati</taxon>
        <taxon>Bacillota</taxon>
        <taxon>Bacilli</taxon>
        <taxon>Bacillales</taxon>
        <taxon>Paenibacillaceae</taxon>
        <taxon>Paenibacillus</taxon>
    </lineage>
</organism>
<protein>
    <submittedName>
        <fullName evidence="4">BlaR1 peptidase M56 family protein</fullName>
    </submittedName>
</protein>
<dbReference type="STRING" id="44252.DJ90_2878"/>
<dbReference type="InterPro" id="IPR052173">
    <property type="entry name" value="Beta-lactam_resp_regulator"/>
</dbReference>
<keyword evidence="5" id="KW-1185">Reference proteome</keyword>
<dbReference type="Pfam" id="PF05569">
    <property type="entry name" value="Peptidase_M56"/>
    <property type="match status" value="1"/>
</dbReference>
<feature type="transmembrane region" description="Helical" evidence="2">
    <location>
        <begin position="6"/>
        <end position="25"/>
    </location>
</feature>
<comment type="caution">
    <text evidence="4">The sequence shown here is derived from an EMBL/GenBank/DDBJ whole genome shotgun (WGS) entry which is preliminary data.</text>
</comment>
<dbReference type="GeneID" id="77008575"/>
<keyword evidence="2" id="KW-1133">Transmembrane helix</keyword>
<dbReference type="AlphaFoldDB" id="A0A090Y327"/>
<dbReference type="HOGENOM" id="CLU_499523_0_0_9"/>
<name>A0A090Y327_PAEMA</name>
<feature type="region of interest" description="Disordered" evidence="1">
    <location>
        <begin position="389"/>
        <end position="410"/>
    </location>
</feature>
<dbReference type="InterPro" id="IPR008756">
    <property type="entry name" value="Peptidase_M56"/>
</dbReference>
<dbReference type="EMBL" id="JMQA01000053">
    <property type="protein sequence ID" value="KFM93128.1"/>
    <property type="molecule type" value="Genomic_DNA"/>
</dbReference>
<feature type="transmembrane region" description="Helical" evidence="2">
    <location>
        <begin position="325"/>
        <end position="346"/>
    </location>
</feature>
<dbReference type="RefSeq" id="WP_036624549.1">
    <property type="nucleotide sequence ID" value="NZ_CP086393.1"/>
</dbReference>
<evidence type="ECO:0000256" key="1">
    <source>
        <dbReference type="SAM" id="MobiDB-lite"/>
    </source>
</evidence>
<keyword evidence="2" id="KW-0812">Transmembrane</keyword>
<feature type="transmembrane region" description="Helical" evidence="2">
    <location>
        <begin position="45"/>
        <end position="65"/>
    </location>
</feature>
<evidence type="ECO:0000313" key="5">
    <source>
        <dbReference type="Proteomes" id="UP000029278"/>
    </source>
</evidence>
<gene>
    <name evidence="4" type="ORF">DJ90_2878</name>
</gene>
<evidence type="ECO:0000313" key="4">
    <source>
        <dbReference type="EMBL" id="KFM93128.1"/>
    </source>
</evidence>
<dbReference type="PATRIC" id="fig|44252.3.peg.6184"/>
<dbReference type="CDD" id="cd07341">
    <property type="entry name" value="M56_BlaR1_MecR1_like"/>
    <property type="match status" value="1"/>
</dbReference>
<evidence type="ECO:0000259" key="3">
    <source>
        <dbReference type="Pfam" id="PF05569"/>
    </source>
</evidence>
<reference evidence="4 5" key="1">
    <citation type="submission" date="2014-04" db="EMBL/GenBank/DDBJ databases">
        <authorList>
            <person name="Bishop-Lilly K.A."/>
            <person name="Broomall S.M."/>
            <person name="Chain P.S."/>
            <person name="Chertkov O."/>
            <person name="Coyne S.R."/>
            <person name="Daligault H.E."/>
            <person name="Davenport K.W."/>
            <person name="Erkkila T."/>
            <person name="Frey K.G."/>
            <person name="Gibbons H.S."/>
            <person name="Gu W."/>
            <person name="Jaissle J."/>
            <person name="Johnson S.L."/>
            <person name="Koroleva G.I."/>
            <person name="Ladner J.T."/>
            <person name="Lo C.-C."/>
            <person name="Minogue T.D."/>
            <person name="Munk C."/>
            <person name="Palacios G.F."/>
            <person name="Redden C.L."/>
            <person name="Rosenzweig C.N."/>
            <person name="Scholz M.B."/>
            <person name="Teshima H."/>
            <person name="Xu Y."/>
        </authorList>
    </citation>
    <scope>NUCLEOTIDE SEQUENCE [LARGE SCALE GENOMIC DNA]</scope>
    <source>
        <strain evidence="4 5">8244</strain>
    </source>
</reference>
<accession>A0A090Y327</accession>
<dbReference type="PANTHER" id="PTHR34978:SF3">
    <property type="entry name" value="SLR0241 PROTEIN"/>
    <property type="match status" value="1"/>
</dbReference>
<dbReference type="OrthoDB" id="9770467at2"/>
<dbReference type="Proteomes" id="UP000029278">
    <property type="component" value="Unassembled WGS sequence"/>
</dbReference>
<dbReference type="PANTHER" id="PTHR34978">
    <property type="entry name" value="POSSIBLE SENSOR-TRANSDUCER PROTEIN BLAR"/>
    <property type="match status" value="1"/>
</dbReference>